<dbReference type="Gene3D" id="1.10.30.50">
    <property type="match status" value="1"/>
</dbReference>
<evidence type="ECO:0000259" key="1">
    <source>
        <dbReference type="SMART" id="SM00507"/>
    </source>
</evidence>
<dbReference type="GO" id="GO:0004519">
    <property type="term" value="F:endonuclease activity"/>
    <property type="evidence" value="ECO:0007669"/>
    <property type="project" value="InterPro"/>
</dbReference>
<dbReference type="KEGG" id="sulj:SJPD1_1774"/>
<dbReference type="Proteomes" id="UP000217349">
    <property type="component" value="Chromosome"/>
</dbReference>
<dbReference type="RefSeq" id="WP_096046824.1">
    <property type="nucleotide sequence ID" value="NZ_CP023275.1"/>
</dbReference>
<dbReference type="EMBL" id="CP023275">
    <property type="protein sequence ID" value="ATB69879.1"/>
    <property type="molecule type" value="Genomic_DNA"/>
</dbReference>
<reference evidence="3" key="1">
    <citation type="submission" date="2017-09" db="EMBL/GenBank/DDBJ databases">
        <title>The complete genome of Sulfurospirillum sp. JPD-1.</title>
        <authorList>
            <person name="Goris T."/>
        </authorList>
    </citation>
    <scope>NUCLEOTIDE SEQUENCE [LARGE SCALE GENOMIC DNA]</scope>
    <source>
        <strain evidence="3">JPD-1</strain>
    </source>
</reference>
<accession>A0A290HWY5</accession>
<dbReference type="GO" id="GO:0003676">
    <property type="term" value="F:nucleic acid binding"/>
    <property type="evidence" value="ECO:0007669"/>
    <property type="project" value="InterPro"/>
</dbReference>
<dbReference type="InterPro" id="IPR041025">
    <property type="entry name" value="HNH_repeat"/>
</dbReference>
<evidence type="ECO:0000313" key="2">
    <source>
        <dbReference type="EMBL" id="ATB69879.1"/>
    </source>
</evidence>
<sequence length="215" mass="24898">MKFELRTNAKYFTDEELLDDLKRVAGLLGKDKITQTDYAQYGNFNKGTFQNRFGSWNKALDAANLKVSIEQNIPDEKLFENLEIIWRTLGRQPKYSEITKPLSLYSTKPYDSRFGGWMNACKAFIEYKENDIEFVKLIQEKPKKTRYINEKVRLKILKRDNYRCIKCGRSPATHLGIALHIDHIKPFSKGGDNSEENLQTLCDKCNLGKGNDESV</sequence>
<evidence type="ECO:0000313" key="3">
    <source>
        <dbReference type="Proteomes" id="UP000217349"/>
    </source>
</evidence>
<dbReference type="AlphaFoldDB" id="A0A290HWY5"/>
<dbReference type="PANTHER" id="PTHR33877">
    <property type="entry name" value="SLL1193 PROTEIN"/>
    <property type="match status" value="1"/>
</dbReference>
<dbReference type="Pfam" id="PF01844">
    <property type="entry name" value="HNH"/>
    <property type="match status" value="1"/>
</dbReference>
<dbReference type="InterPro" id="IPR002711">
    <property type="entry name" value="HNH"/>
</dbReference>
<dbReference type="InterPro" id="IPR052892">
    <property type="entry name" value="NA-targeting_endonuclease"/>
</dbReference>
<dbReference type="SMART" id="SM00507">
    <property type="entry name" value="HNHc"/>
    <property type="match status" value="1"/>
</dbReference>
<dbReference type="CDD" id="cd00085">
    <property type="entry name" value="HNHc"/>
    <property type="match status" value="1"/>
</dbReference>
<protein>
    <recommendedName>
        <fullName evidence="1">HNH nuclease domain-containing protein</fullName>
    </recommendedName>
</protein>
<dbReference type="OrthoDB" id="5292295at2"/>
<proteinExistence type="predicted"/>
<dbReference type="InterPro" id="IPR003615">
    <property type="entry name" value="HNH_nuc"/>
</dbReference>
<dbReference type="GO" id="GO:0008270">
    <property type="term" value="F:zinc ion binding"/>
    <property type="evidence" value="ECO:0007669"/>
    <property type="project" value="InterPro"/>
</dbReference>
<organism evidence="2 3">
    <name type="scientific">Sulfurospirillum diekertiae</name>
    <dbReference type="NCBI Taxonomy" id="1854492"/>
    <lineage>
        <taxon>Bacteria</taxon>
        <taxon>Pseudomonadati</taxon>
        <taxon>Campylobacterota</taxon>
        <taxon>Epsilonproteobacteria</taxon>
        <taxon>Campylobacterales</taxon>
        <taxon>Sulfurospirillaceae</taxon>
        <taxon>Sulfurospirillum</taxon>
    </lineage>
</organism>
<name>A0A290HWY5_9BACT</name>
<feature type="domain" description="HNH nuclease" evidence="1">
    <location>
        <begin position="151"/>
        <end position="207"/>
    </location>
</feature>
<gene>
    <name evidence="2" type="ORF">SJPD1_1774</name>
</gene>
<dbReference type="Pfam" id="PF18780">
    <property type="entry name" value="HNH_repeat"/>
    <property type="match status" value="2"/>
</dbReference>
<dbReference type="PANTHER" id="PTHR33877:SF2">
    <property type="entry name" value="OS07G0170200 PROTEIN"/>
    <property type="match status" value="1"/>
</dbReference>